<dbReference type="RefSeq" id="WP_105736213.1">
    <property type="nucleotide sequence ID" value="NZ_PVBT01000007.1"/>
</dbReference>
<organism evidence="2 3">
    <name type="scientific">Phyllobacterium myrsinacearum</name>
    <dbReference type="NCBI Taxonomy" id="28101"/>
    <lineage>
        <taxon>Bacteria</taxon>
        <taxon>Pseudomonadati</taxon>
        <taxon>Pseudomonadota</taxon>
        <taxon>Alphaproteobacteria</taxon>
        <taxon>Hyphomicrobiales</taxon>
        <taxon>Phyllobacteriaceae</taxon>
        <taxon>Phyllobacterium</taxon>
    </lineage>
</organism>
<name>A0A2S9JC03_9HYPH</name>
<reference evidence="2 3" key="1">
    <citation type="submission" date="2018-02" db="EMBL/GenBank/DDBJ databases">
        <title>The draft genome of Phyllobacterium myrsinacearum DSM5892.</title>
        <authorList>
            <person name="Li L."/>
            <person name="Liu L."/>
            <person name="Zhang X."/>
            <person name="Wang T."/>
        </authorList>
    </citation>
    <scope>NUCLEOTIDE SEQUENCE [LARGE SCALE GENOMIC DNA]</scope>
    <source>
        <strain evidence="2 3">DSM 5892</strain>
    </source>
</reference>
<feature type="signal peptide" evidence="1">
    <location>
        <begin position="1"/>
        <end position="26"/>
    </location>
</feature>
<dbReference type="Proteomes" id="UP000238563">
    <property type="component" value="Unassembled WGS sequence"/>
</dbReference>
<dbReference type="AlphaFoldDB" id="A0A2S9JC03"/>
<dbReference type="PROSITE" id="PS51257">
    <property type="entry name" value="PROKAR_LIPOPROTEIN"/>
    <property type="match status" value="1"/>
</dbReference>
<evidence type="ECO:0000256" key="1">
    <source>
        <dbReference type="SAM" id="SignalP"/>
    </source>
</evidence>
<keyword evidence="1" id="KW-0732">Signal</keyword>
<accession>A0A2S9JC03</accession>
<protein>
    <recommendedName>
        <fullName evidence="4">Lipoprotein</fullName>
    </recommendedName>
</protein>
<sequence>MISRRSTLLALAAIALLGGGCTTVGAKREPAYSGPTKTIKGYLRGSPLARLSPSSVVYITAYDATNGNSKPMPVIGETSFTLGRSGYFPIAYEIEIPAAKSAPKVALSVQIGTPGRILFANDRQYSQTTGRSMDIPMGETPPRIRNFRRGL</sequence>
<proteinExistence type="predicted"/>
<evidence type="ECO:0008006" key="4">
    <source>
        <dbReference type="Google" id="ProtNLM"/>
    </source>
</evidence>
<evidence type="ECO:0000313" key="2">
    <source>
        <dbReference type="EMBL" id="PRD50346.1"/>
    </source>
</evidence>
<feature type="chain" id="PRO_5015448396" description="Lipoprotein" evidence="1">
    <location>
        <begin position="27"/>
        <end position="151"/>
    </location>
</feature>
<comment type="caution">
    <text evidence="2">The sequence shown here is derived from an EMBL/GenBank/DDBJ whole genome shotgun (WGS) entry which is preliminary data.</text>
</comment>
<dbReference type="OrthoDB" id="8115109at2"/>
<keyword evidence="3" id="KW-1185">Reference proteome</keyword>
<gene>
    <name evidence="2" type="ORF">C5750_20450</name>
</gene>
<evidence type="ECO:0000313" key="3">
    <source>
        <dbReference type="Proteomes" id="UP000238563"/>
    </source>
</evidence>
<dbReference type="EMBL" id="PVBT01000007">
    <property type="protein sequence ID" value="PRD50346.1"/>
    <property type="molecule type" value="Genomic_DNA"/>
</dbReference>